<dbReference type="Proteomes" id="UP000265515">
    <property type="component" value="Unassembled WGS sequence"/>
</dbReference>
<evidence type="ECO:0000313" key="3">
    <source>
        <dbReference type="Proteomes" id="UP000265515"/>
    </source>
</evidence>
<gene>
    <name evidence="2" type="ORF">CBR_g29977</name>
</gene>
<feature type="region of interest" description="Disordered" evidence="1">
    <location>
        <begin position="93"/>
        <end position="126"/>
    </location>
</feature>
<dbReference type="EMBL" id="BFEA01000325">
    <property type="protein sequence ID" value="GBG79713.1"/>
    <property type="molecule type" value="Genomic_DNA"/>
</dbReference>
<evidence type="ECO:0000256" key="1">
    <source>
        <dbReference type="SAM" id="MobiDB-lite"/>
    </source>
</evidence>
<proteinExistence type="predicted"/>
<evidence type="ECO:0000313" key="2">
    <source>
        <dbReference type="EMBL" id="GBG79713.1"/>
    </source>
</evidence>
<comment type="caution">
    <text evidence="2">The sequence shown here is derived from an EMBL/GenBank/DDBJ whole genome shotgun (WGS) entry which is preliminary data.</text>
</comment>
<dbReference type="AlphaFoldDB" id="A0A388LBZ6"/>
<reference evidence="2 3" key="1">
    <citation type="journal article" date="2018" name="Cell">
        <title>The Chara Genome: Secondary Complexity and Implications for Plant Terrestrialization.</title>
        <authorList>
            <person name="Nishiyama T."/>
            <person name="Sakayama H."/>
            <person name="Vries J.D."/>
            <person name="Buschmann H."/>
            <person name="Saint-Marcoux D."/>
            <person name="Ullrich K.K."/>
            <person name="Haas F.B."/>
            <person name="Vanderstraeten L."/>
            <person name="Becker D."/>
            <person name="Lang D."/>
            <person name="Vosolsobe S."/>
            <person name="Rombauts S."/>
            <person name="Wilhelmsson P.K.I."/>
            <person name="Janitza P."/>
            <person name="Kern R."/>
            <person name="Heyl A."/>
            <person name="Rumpler F."/>
            <person name="Villalobos L.I.A.C."/>
            <person name="Clay J.M."/>
            <person name="Skokan R."/>
            <person name="Toyoda A."/>
            <person name="Suzuki Y."/>
            <person name="Kagoshima H."/>
            <person name="Schijlen E."/>
            <person name="Tajeshwar N."/>
            <person name="Catarino B."/>
            <person name="Hetherington A.J."/>
            <person name="Saltykova A."/>
            <person name="Bonnot C."/>
            <person name="Breuninger H."/>
            <person name="Symeonidi A."/>
            <person name="Radhakrishnan G.V."/>
            <person name="Van Nieuwerburgh F."/>
            <person name="Deforce D."/>
            <person name="Chang C."/>
            <person name="Karol K.G."/>
            <person name="Hedrich R."/>
            <person name="Ulvskov P."/>
            <person name="Glockner G."/>
            <person name="Delwiche C.F."/>
            <person name="Petrasek J."/>
            <person name="Van de Peer Y."/>
            <person name="Friml J."/>
            <person name="Beilby M."/>
            <person name="Dolan L."/>
            <person name="Kohara Y."/>
            <person name="Sugano S."/>
            <person name="Fujiyama A."/>
            <person name="Delaux P.-M."/>
            <person name="Quint M."/>
            <person name="TheiBen G."/>
            <person name="Hagemann M."/>
            <person name="Harholt J."/>
            <person name="Dunand C."/>
            <person name="Zachgo S."/>
            <person name="Langdale J."/>
            <person name="Maumus F."/>
            <person name="Straeten D.V.D."/>
            <person name="Gould S.B."/>
            <person name="Rensing S.A."/>
        </authorList>
    </citation>
    <scope>NUCLEOTIDE SEQUENCE [LARGE SCALE GENOMIC DNA]</scope>
    <source>
        <strain evidence="2 3">S276</strain>
    </source>
</reference>
<organism evidence="2 3">
    <name type="scientific">Chara braunii</name>
    <name type="common">Braun's stonewort</name>
    <dbReference type="NCBI Taxonomy" id="69332"/>
    <lineage>
        <taxon>Eukaryota</taxon>
        <taxon>Viridiplantae</taxon>
        <taxon>Streptophyta</taxon>
        <taxon>Charophyceae</taxon>
        <taxon>Charales</taxon>
        <taxon>Characeae</taxon>
        <taxon>Chara</taxon>
    </lineage>
</organism>
<feature type="region of interest" description="Disordered" evidence="1">
    <location>
        <begin position="171"/>
        <end position="199"/>
    </location>
</feature>
<keyword evidence="3" id="KW-1185">Reference proteome</keyword>
<accession>A0A388LBZ6</accession>
<sequence>MEVREAEWGKRLQDMAADVEKLSATKVVDWTEQSRYGIQGERVQGLFGQGGAVEPPQQKEIKKVFLDPTEAEARRKAEEKSFSFKALIELAPQQVTPMPIETPAKEPTERPQSPPAEKGSAEESPTILLEVRGGTLTGAVVPTKPETMEEETSRLDELVAAMEVDMPLERPQRLDTPEYRSGNAGAQGSEDAGAAEPASQGCMGLPLCYEEATEAAGVPSIPNPQGKGKPKKWFDSSCFFCKEDPPGRGVNVLGGISHDV</sequence>
<protein>
    <submittedName>
        <fullName evidence="2">Uncharacterized protein</fullName>
    </submittedName>
</protein>
<name>A0A388LBZ6_CHABU</name>
<dbReference type="Gramene" id="GBG79713">
    <property type="protein sequence ID" value="GBG79713"/>
    <property type="gene ID" value="CBR_g29977"/>
</dbReference>